<evidence type="ECO:0000259" key="2">
    <source>
        <dbReference type="Pfam" id="PF01337"/>
    </source>
</evidence>
<protein>
    <submittedName>
        <fullName evidence="3">Barstar family protein</fullName>
    </submittedName>
</protein>
<keyword evidence="4" id="KW-1185">Reference proteome</keyword>
<dbReference type="Proteomes" id="UP001597286">
    <property type="component" value="Unassembled WGS sequence"/>
</dbReference>
<dbReference type="RefSeq" id="WP_378484318.1">
    <property type="nucleotide sequence ID" value="NZ_JBHUFB010000008.1"/>
</dbReference>
<accession>A0ABW4NZY2</accession>
<feature type="domain" description="Barstar (barnase inhibitor)" evidence="2">
    <location>
        <begin position="20"/>
        <end position="105"/>
    </location>
</feature>
<name>A0ABW4NZY2_9NOCA</name>
<gene>
    <name evidence="3" type="ORF">ACFSJG_06075</name>
</gene>
<dbReference type="InterPro" id="IPR035905">
    <property type="entry name" value="Barstar-like_sf"/>
</dbReference>
<organism evidence="3 4">
    <name type="scientific">Rhodococcus gannanensis</name>
    <dbReference type="NCBI Taxonomy" id="1960308"/>
    <lineage>
        <taxon>Bacteria</taxon>
        <taxon>Bacillati</taxon>
        <taxon>Actinomycetota</taxon>
        <taxon>Actinomycetes</taxon>
        <taxon>Mycobacteriales</taxon>
        <taxon>Nocardiaceae</taxon>
        <taxon>Rhodococcus</taxon>
    </lineage>
</organism>
<proteinExistence type="inferred from homology"/>
<dbReference type="SUPFAM" id="SSF52038">
    <property type="entry name" value="Barstar-related"/>
    <property type="match status" value="1"/>
</dbReference>
<sequence>MGVDVDVPALVDFAEARGGRVVVLDGSALAAAEDVFDCYAATFEFPGYFGRNWNAFDECLTTPSGRPTAIHLTVITGAEDLLVDAPHELEVFVRLLDEAGRSWSRMLGLGPEWGAGVVAFNTVLVCTSSDGAEQLLNARSSENPGPTS</sequence>
<comment type="similarity">
    <text evidence="1">Belongs to the barstar family.</text>
</comment>
<evidence type="ECO:0000313" key="4">
    <source>
        <dbReference type="Proteomes" id="UP001597286"/>
    </source>
</evidence>
<reference evidence="4" key="1">
    <citation type="journal article" date="2019" name="Int. J. Syst. Evol. Microbiol.">
        <title>The Global Catalogue of Microorganisms (GCM) 10K type strain sequencing project: providing services to taxonomists for standard genome sequencing and annotation.</title>
        <authorList>
            <consortium name="The Broad Institute Genomics Platform"/>
            <consortium name="The Broad Institute Genome Sequencing Center for Infectious Disease"/>
            <person name="Wu L."/>
            <person name="Ma J."/>
        </authorList>
    </citation>
    <scope>NUCLEOTIDE SEQUENCE [LARGE SCALE GENOMIC DNA]</scope>
    <source>
        <strain evidence="4">DT72</strain>
    </source>
</reference>
<evidence type="ECO:0000313" key="3">
    <source>
        <dbReference type="EMBL" id="MFD1811775.1"/>
    </source>
</evidence>
<comment type="caution">
    <text evidence="3">The sequence shown here is derived from an EMBL/GenBank/DDBJ whole genome shotgun (WGS) entry which is preliminary data.</text>
</comment>
<dbReference type="EMBL" id="JBHUFB010000008">
    <property type="protein sequence ID" value="MFD1811775.1"/>
    <property type="molecule type" value="Genomic_DNA"/>
</dbReference>
<dbReference type="Pfam" id="PF01337">
    <property type="entry name" value="Barstar"/>
    <property type="match status" value="1"/>
</dbReference>
<evidence type="ECO:0000256" key="1">
    <source>
        <dbReference type="ARBA" id="ARBA00006845"/>
    </source>
</evidence>
<dbReference type="InterPro" id="IPR000468">
    <property type="entry name" value="Barstar"/>
</dbReference>
<dbReference type="Gene3D" id="3.30.370.10">
    <property type="entry name" value="Barstar-like"/>
    <property type="match status" value="1"/>
</dbReference>